<keyword evidence="4" id="KW-0677">Repeat</keyword>
<dbReference type="Gene3D" id="1.10.238.10">
    <property type="entry name" value="EF-hand"/>
    <property type="match status" value="2"/>
</dbReference>
<evidence type="ECO:0000313" key="9">
    <source>
        <dbReference type="Proteomes" id="UP000694545"/>
    </source>
</evidence>
<dbReference type="Proteomes" id="UP000694545">
    <property type="component" value="Unplaced"/>
</dbReference>
<reference evidence="8" key="1">
    <citation type="submission" date="2025-08" db="UniProtKB">
        <authorList>
            <consortium name="Ensembl"/>
        </authorList>
    </citation>
    <scope>IDENTIFICATION</scope>
</reference>
<dbReference type="PANTHER" id="PTHR23048:SF59">
    <property type="entry name" value="EF-HAND SUPERFAMILY PROTEIN"/>
    <property type="match status" value="1"/>
</dbReference>
<feature type="domain" description="EF-hand" evidence="7">
    <location>
        <begin position="136"/>
        <end position="171"/>
    </location>
</feature>
<dbReference type="PROSITE" id="PS50222">
    <property type="entry name" value="EF_HAND_2"/>
    <property type="match status" value="4"/>
</dbReference>
<evidence type="ECO:0000256" key="6">
    <source>
        <dbReference type="SAM" id="MobiDB-lite"/>
    </source>
</evidence>
<feature type="domain" description="EF-hand" evidence="7">
    <location>
        <begin position="173"/>
        <end position="208"/>
    </location>
</feature>
<dbReference type="InterPro" id="IPR011992">
    <property type="entry name" value="EF-hand-dom_pair"/>
</dbReference>
<dbReference type="Pfam" id="PF13833">
    <property type="entry name" value="EF-hand_8"/>
    <property type="match status" value="1"/>
</dbReference>
<dbReference type="Pfam" id="PF13499">
    <property type="entry name" value="EF-hand_7"/>
    <property type="match status" value="1"/>
</dbReference>
<accession>A0A8D2LZ07</accession>
<dbReference type="SMART" id="SM00054">
    <property type="entry name" value="EFh"/>
    <property type="match status" value="4"/>
</dbReference>
<evidence type="ECO:0000256" key="5">
    <source>
        <dbReference type="ARBA" id="ARBA00022837"/>
    </source>
</evidence>
<proteinExistence type="predicted"/>
<feature type="domain" description="EF-hand" evidence="7">
    <location>
        <begin position="209"/>
        <end position="243"/>
    </location>
</feature>
<reference evidence="8" key="2">
    <citation type="submission" date="2025-09" db="UniProtKB">
        <authorList>
            <consortium name="Ensembl"/>
        </authorList>
    </citation>
    <scope>IDENTIFICATION</scope>
</reference>
<dbReference type="PANTHER" id="PTHR23048">
    <property type="entry name" value="MYOSIN LIGHT CHAIN 1, 3"/>
    <property type="match status" value="1"/>
</dbReference>
<dbReference type="SUPFAM" id="SSF47473">
    <property type="entry name" value="EF-hand"/>
    <property type="match status" value="1"/>
</dbReference>
<feature type="domain" description="EF-hand" evidence="7">
    <location>
        <begin position="100"/>
        <end position="135"/>
    </location>
</feature>
<evidence type="ECO:0000256" key="1">
    <source>
        <dbReference type="ARBA" id="ARBA00002793"/>
    </source>
</evidence>
<dbReference type="InterPro" id="IPR018247">
    <property type="entry name" value="EF_Hand_1_Ca_BS"/>
</dbReference>
<dbReference type="FunFam" id="1.10.238.10:FF:000001">
    <property type="entry name" value="Calmodulin 1"/>
    <property type="match status" value="1"/>
</dbReference>
<dbReference type="AlphaFoldDB" id="A0A8D2LZ07"/>
<protein>
    <recommendedName>
        <fullName evidence="2">Calglandulin</fullName>
    </recommendedName>
</protein>
<dbReference type="InterPro" id="IPR002048">
    <property type="entry name" value="EF_hand_dom"/>
</dbReference>
<keyword evidence="9" id="KW-1185">Reference proteome</keyword>
<organism evidence="8 9">
    <name type="scientific">Varanus komodoensis</name>
    <name type="common">Komodo dragon</name>
    <dbReference type="NCBI Taxonomy" id="61221"/>
    <lineage>
        <taxon>Eukaryota</taxon>
        <taxon>Metazoa</taxon>
        <taxon>Chordata</taxon>
        <taxon>Craniata</taxon>
        <taxon>Vertebrata</taxon>
        <taxon>Euteleostomi</taxon>
        <taxon>Lepidosauria</taxon>
        <taxon>Squamata</taxon>
        <taxon>Bifurcata</taxon>
        <taxon>Unidentata</taxon>
        <taxon>Episquamata</taxon>
        <taxon>Toxicofera</taxon>
        <taxon>Anguimorpha</taxon>
        <taxon>Paleoanguimorpha</taxon>
        <taxon>Varanoidea</taxon>
        <taxon>Varanidae</taxon>
        <taxon>Varanus</taxon>
    </lineage>
</organism>
<name>A0A8D2LZ07_VARKO</name>
<keyword evidence="5" id="KW-0106">Calcium</keyword>
<dbReference type="InterPro" id="IPR050230">
    <property type="entry name" value="CALM/Myosin/TropC-like"/>
</dbReference>
<keyword evidence="3" id="KW-0479">Metal-binding</keyword>
<evidence type="ECO:0000313" key="8">
    <source>
        <dbReference type="Ensembl" id="ENSVKKP00000028339.1"/>
    </source>
</evidence>
<feature type="region of interest" description="Disordered" evidence="6">
    <location>
        <begin position="70"/>
        <end position="93"/>
    </location>
</feature>
<dbReference type="CDD" id="cd00051">
    <property type="entry name" value="EFh"/>
    <property type="match status" value="2"/>
</dbReference>
<evidence type="ECO:0000256" key="3">
    <source>
        <dbReference type="ARBA" id="ARBA00022723"/>
    </source>
</evidence>
<evidence type="ECO:0000256" key="2">
    <source>
        <dbReference type="ARBA" id="ARBA00017715"/>
    </source>
</evidence>
<sequence length="243" mass="26587">MRLACLAKKCWVPVLSGAQKRSPTGSPAPAFPGRSQKARLAWALAAAGRPRPAPRRASRAPSGTFVGGVASSAGGAWHPPAALARGQRRRTGPKLELSAAQKQQMREAFDLLDSDGTGTIGVKDLKVCIRALGFEPSKEEIKKIVFDVDKEGLGKIGFDAFYSVMTQKMSEVDPKEEILKAFKLFEDPESGRISFKNLKRIATEIGENLTDEELQEMITEADLDGDGEVSEHEFVKMMKRHDY</sequence>
<dbReference type="GO" id="GO:0016460">
    <property type="term" value="C:myosin II complex"/>
    <property type="evidence" value="ECO:0007669"/>
    <property type="project" value="TreeGrafter"/>
</dbReference>
<dbReference type="GO" id="GO:0005509">
    <property type="term" value="F:calcium ion binding"/>
    <property type="evidence" value="ECO:0007669"/>
    <property type="project" value="InterPro"/>
</dbReference>
<dbReference type="PROSITE" id="PS00018">
    <property type="entry name" value="EF_HAND_1"/>
    <property type="match status" value="2"/>
</dbReference>
<evidence type="ECO:0000256" key="4">
    <source>
        <dbReference type="ARBA" id="ARBA00022737"/>
    </source>
</evidence>
<evidence type="ECO:0000259" key="7">
    <source>
        <dbReference type="PROSITE" id="PS50222"/>
    </source>
</evidence>
<comment type="function">
    <text evidence="1">May be involved in the cellular control mechanism of the secretion of toxins from the gland into the venom.</text>
</comment>
<dbReference type="Ensembl" id="ENSVKKT00000029017.1">
    <property type="protein sequence ID" value="ENSVKKP00000028339.1"/>
    <property type="gene ID" value="ENSVKKG00000018338.1"/>
</dbReference>